<dbReference type="KEGG" id="tah:SU86_007530"/>
<dbReference type="Proteomes" id="UP000266745">
    <property type="component" value="Chromosome"/>
</dbReference>
<name>A0A3G1B7Z1_9ARCH</name>
<feature type="compositionally biased region" description="Polar residues" evidence="1">
    <location>
        <begin position="90"/>
        <end position="104"/>
    </location>
</feature>
<accession>A0A3G1B7Z1</accession>
<dbReference type="Gene3D" id="1.20.5.340">
    <property type="match status" value="1"/>
</dbReference>
<protein>
    <submittedName>
        <fullName evidence="3">Uncharacterized protein</fullName>
    </submittedName>
</protein>
<evidence type="ECO:0000256" key="1">
    <source>
        <dbReference type="SAM" id="MobiDB-lite"/>
    </source>
</evidence>
<dbReference type="EMBL" id="CP011097">
    <property type="protein sequence ID" value="AJZ76238.1"/>
    <property type="molecule type" value="Genomic_DNA"/>
</dbReference>
<feature type="region of interest" description="Disordered" evidence="1">
    <location>
        <begin position="65"/>
        <end position="104"/>
    </location>
</feature>
<keyword evidence="2" id="KW-0812">Transmembrane</keyword>
<evidence type="ECO:0000313" key="3">
    <source>
        <dbReference type="EMBL" id="AJZ76238.1"/>
    </source>
</evidence>
<proteinExistence type="predicted"/>
<dbReference type="GeneID" id="24874406"/>
<evidence type="ECO:0000313" key="4">
    <source>
        <dbReference type="Proteomes" id="UP000266745"/>
    </source>
</evidence>
<reference evidence="3 4" key="1">
    <citation type="journal article" date="2016" name="Sci. Rep.">
        <title>A novel ammonia-oxidizing archaeon from wastewater treatment plant: Its enrichment, physiological and genomic characteristics.</title>
        <authorList>
            <person name="Li Y."/>
            <person name="Ding K."/>
            <person name="Wen X."/>
            <person name="Zhang B."/>
            <person name="Shen B."/>
            <person name="Yang Y."/>
        </authorList>
    </citation>
    <scope>NUCLEOTIDE SEQUENCE [LARGE SCALE GENOMIC DNA]</scope>
    <source>
        <strain evidence="3 4">SAT1</strain>
    </source>
</reference>
<keyword evidence="2" id="KW-0472">Membrane</keyword>
<gene>
    <name evidence="3" type="ORF">SU86_007530</name>
</gene>
<keyword evidence="4" id="KW-1185">Reference proteome</keyword>
<dbReference type="AlphaFoldDB" id="A0A3G1B7Z1"/>
<dbReference type="RefSeq" id="WP_048186926.1">
    <property type="nucleotide sequence ID" value="NZ_CP011097.1"/>
</dbReference>
<feature type="transmembrane region" description="Helical" evidence="2">
    <location>
        <begin position="6"/>
        <end position="24"/>
    </location>
</feature>
<evidence type="ECO:0000256" key="2">
    <source>
        <dbReference type="SAM" id="Phobius"/>
    </source>
</evidence>
<sequence>MKNSITYAAFGVAMLSISLAIFLISSSYQESSKIASLQQELDALKAQLATPNGRGTVAQQSISKMTNLGSMDNENSDNTDTNTRLENVEKQVSQLKSQIENLKP</sequence>
<organism evidence="3 4">
    <name type="scientific">Candidatus Nitrosotenuis cloacae</name>
    <dbReference type="NCBI Taxonomy" id="1603555"/>
    <lineage>
        <taxon>Archaea</taxon>
        <taxon>Nitrososphaerota</taxon>
        <taxon>Candidatus Nitrosotenuis</taxon>
    </lineage>
</organism>
<keyword evidence="2" id="KW-1133">Transmembrane helix</keyword>
<feature type="compositionally biased region" description="Low complexity" evidence="1">
    <location>
        <begin position="72"/>
        <end position="82"/>
    </location>
</feature>
<dbReference type="STRING" id="1603555.SU86_007530"/>